<evidence type="ECO:0000256" key="4">
    <source>
        <dbReference type="ARBA" id="ARBA00022679"/>
    </source>
</evidence>
<dbReference type="GO" id="GO:0005789">
    <property type="term" value="C:endoplasmic reticulum membrane"/>
    <property type="evidence" value="ECO:0007669"/>
    <property type="project" value="UniProtKB-SubCell"/>
</dbReference>
<evidence type="ECO:0000256" key="5">
    <source>
        <dbReference type="ARBA" id="ARBA00022692"/>
    </source>
</evidence>
<evidence type="ECO:0000313" key="13">
    <source>
        <dbReference type="Proteomes" id="UP000327493"/>
    </source>
</evidence>
<feature type="transmembrane region" description="Helical" evidence="10">
    <location>
        <begin position="282"/>
        <end position="300"/>
    </location>
</feature>
<feature type="region of interest" description="Disordered" evidence="11">
    <location>
        <begin position="354"/>
        <end position="388"/>
    </location>
</feature>
<comment type="function">
    <text evidence="10">Dol-P-Man:Man(5)GlcNAc(2)-PP-Dol alpha-1,3-mannosyltransferase that operates in the biosynthetic pathway of dolichol-linked oligosaccharides, the glycan precursors employed in protein asparagine (N)-glycosylation. The assembly of dolichol-linked oligosaccharides begins on the cytosolic side of the endoplasmic reticulum membrane and finishes in its lumen. The sequential addition of sugars to dolichol pyrophosphate produces dolichol-linked oligosaccharides containing fourteen sugars, including two GlcNAcs, nine mannoses and three glucoses. Once assembled, the oligosaccharide is transferred from the lipid to nascent proteins by oligosaccharyltransferases. In the lumen of the endoplasmic reticulum, adds the first dolichyl beta-D-mannosyl phosphate derived mannose in an alpha-1,3 linkage to Man(5)GlcNAc(2)-PP-dolichol to produce Man(6)GlcNAc(2)-PP-dolichol.</text>
</comment>
<evidence type="ECO:0000256" key="6">
    <source>
        <dbReference type="ARBA" id="ARBA00022824"/>
    </source>
</evidence>
<comment type="pathway">
    <text evidence="2 10">Protein modification; protein glycosylation.</text>
</comment>
<keyword evidence="4 10" id="KW-0808">Transferase</keyword>
<proteinExistence type="predicted"/>
<feature type="transmembrane region" description="Helical" evidence="10">
    <location>
        <begin position="36"/>
        <end position="56"/>
    </location>
</feature>
<feature type="transmembrane region" description="Helical" evidence="10">
    <location>
        <begin position="144"/>
        <end position="165"/>
    </location>
</feature>
<comment type="subcellular location">
    <subcellularLocation>
        <location evidence="1 10">Endoplasmic reticulum membrane</location>
        <topology evidence="1 10">Multi-pass membrane protein</topology>
    </subcellularLocation>
</comment>
<dbReference type="EC" id="2.4.1.258" evidence="10"/>
<keyword evidence="8 10" id="KW-0472">Membrane</keyword>
<gene>
    <name evidence="12" type="ORF">FQN60_016173</name>
</gene>
<dbReference type="UniPathway" id="UPA00378"/>
<dbReference type="PANTHER" id="PTHR12646:SF0">
    <property type="entry name" value="DOL-P-MAN:MAN(5)GLCNAC(2)-PP-DOL ALPHA-1,3-MANNOSYLTRANSFERASE"/>
    <property type="match status" value="1"/>
</dbReference>
<evidence type="ECO:0000256" key="7">
    <source>
        <dbReference type="ARBA" id="ARBA00022989"/>
    </source>
</evidence>
<dbReference type="PANTHER" id="PTHR12646">
    <property type="entry name" value="NOT56 - RELATED"/>
    <property type="match status" value="1"/>
</dbReference>
<evidence type="ECO:0000256" key="3">
    <source>
        <dbReference type="ARBA" id="ARBA00022676"/>
    </source>
</evidence>
<keyword evidence="6 10" id="KW-0256">Endoplasmic reticulum</keyword>
<evidence type="ECO:0000256" key="1">
    <source>
        <dbReference type="ARBA" id="ARBA00004477"/>
    </source>
</evidence>
<evidence type="ECO:0000313" key="12">
    <source>
        <dbReference type="EMBL" id="KAA8587311.1"/>
    </source>
</evidence>
<sequence>MAGGVRKKSAVSPSPLWGKLHALWQDKHLVLFKTEYTLLVVSVLWFLEVGINVWVIQKVAYTEIDWKAYMDEVEGVINGTYDYTQLKGDTGPLVYPAGFVYIFTALYYITSRGVNIRLAQYLFAAFYLVTLLLVFRIYNRTKKVPPYVFFFVCCASYRIHSIFVLRLFNDPVAMMLLFAAVNLFMDGYWTLGCGLYRQEAKCRFSSGFSWNGDIYFSSVCENECAPLCSGTTFPPPLLLGLPFLLENPMGYISRAFDLGRQFMFKWTVNWRFLPEWFFLNRYFHFLLLAAHLLTVLLFALRRWKSSRRSGARARLEPQPWPSWSPPGPLEPTGCFPGGHLALLKSLHTRLSPIHGRCLPGRGPGSERGKRRTPGSPPQSWGGQGASMRGVSSGVWWKGGAVGLAREQEEGEKVTWWLLVAPGGLVELDKDGALGYVQRKGGLRLRRGPEVPQVHSDLPGHRSAAQQAVNERTALTWRRVLRCDSSKEVLWVCEAIPVQRGGGEQESI</sequence>
<accession>A0A5J5D6W0</accession>
<dbReference type="AlphaFoldDB" id="A0A5J5D6W0"/>
<comment type="caution">
    <text evidence="12">The sequence shown here is derived from an EMBL/GenBank/DDBJ whole genome shotgun (WGS) entry which is preliminary data.</text>
</comment>
<name>A0A5J5D6W0_9PERO</name>
<protein>
    <recommendedName>
        <fullName evidence="10">Dol-P-Man:Man(5)GlcNAc(2)-PP-Dol alpha-1,3-mannosyltransferase</fullName>
        <ecNumber evidence="10">2.4.1.258</ecNumber>
    </recommendedName>
    <alternativeName>
        <fullName evidence="10">Dol-P-Man-dependent alpha(1-3)-mannosyltransferase</fullName>
    </alternativeName>
</protein>
<keyword evidence="5 10" id="KW-0812">Transmembrane</keyword>
<evidence type="ECO:0000256" key="11">
    <source>
        <dbReference type="SAM" id="MobiDB-lite"/>
    </source>
</evidence>
<feature type="transmembrane region" description="Helical" evidence="10">
    <location>
        <begin position="121"/>
        <end position="138"/>
    </location>
</feature>
<evidence type="ECO:0000256" key="2">
    <source>
        <dbReference type="ARBA" id="ARBA00004922"/>
    </source>
</evidence>
<dbReference type="EMBL" id="VOFY01000012">
    <property type="protein sequence ID" value="KAA8587311.1"/>
    <property type="molecule type" value="Genomic_DNA"/>
</dbReference>
<dbReference type="Pfam" id="PF05208">
    <property type="entry name" value="ALG3"/>
    <property type="match status" value="1"/>
</dbReference>
<evidence type="ECO:0000256" key="8">
    <source>
        <dbReference type="ARBA" id="ARBA00023136"/>
    </source>
</evidence>
<dbReference type="InterPro" id="IPR007873">
    <property type="entry name" value="Glycosyltransferase_ALG3"/>
</dbReference>
<keyword evidence="3 10" id="KW-0328">Glycosyltransferase</keyword>
<dbReference type="Proteomes" id="UP000327493">
    <property type="component" value="Chromosome 12"/>
</dbReference>
<reference evidence="12 13" key="1">
    <citation type="submission" date="2019-08" db="EMBL/GenBank/DDBJ databases">
        <title>A chromosome-level genome assembly, high-density linkage maps, and genome scans reveal the genomic architecture of hybrid incompatibilities underlying speciation via character displacement in darters (Percidae: Etheostominae).</title>
        <authorList>
            <person name="Moran R.L."/>
            <person name="Catchen J.M."/>
            <person name="Fuller R.C."/>
        </authorList>
    </citation>
    <scope>NUCLEOTIDE SEQUENCE [LARGE SCALE GENOMIC DNA]</scope>
    <source>
        <strain evidence="12">EspeVRDwgs_2016</strain>
        <tissue evidence="12">Muscle</tissue>
    </source>
</reference>
<feature type="transmembrane region" description="Helical" evidence="10">
    <location>
        <begin position="172"/>
        <end position="191"/>
    </location>
</feature>
<evidence type="ECO:0000256" key="10">
    <source>
        <dbReference type="RuleBase" id="RU364047"/>
    </source>
</evidence>
<evidence type="ECO:0000256" key="9">
    <source>
        <dbReference type="ARBA" id="ARBA00049506"/>
    </source>
</evidence>
<dbReference type="GO" id="GO:0052925">
    <property type="term" value="F:dol-P-Man:Man(5)GlcNAc(2)-PP-Dol alpha-1,3-mannosyltransferase activity"/>
    <property type="evidence" value="ECO:0007669"/>
    <property type="project" value="UniProtKB-EC"/>
</dbReference>
<feature type="transmembrane region" description="Helical" evidence="10">
    <location>
        <begin position="93"/>
        <end position="109"/>
    </location>
</feature>
<comment type="catalytic activity">
    <reaction evidence="9 10">
        <text>an alpha-D-Man-(1-&gt;2)-alpha-D-Man-(1-&gt;2)-alpha-D-Man-(1-&gt;3)-[alpha-D-Man-(1-&gt;6)]-beta-D-Man-(1-&gt;4)-beta-D-GlcNAc-(1-&gt;4)-alpha-D-GlcNAc-diphospho-di-trans,poly-cis-dolichol + a di-trans,poly-cis-dolichyl beta-D-mannosyl phosphate = an alpha-D-Man-(1-&gt;2)-alpha-D-Man-(1-&gt;2)-alpha-D-Man-(1-&gt;3)-[alpha-D-Man-(1-&gt;3)-alpha-D-Man-(1-&gt;6)]-beta-D-Man-(1-&gt;4)-beta-D-GlcNAc-(1-&gt;4)-alpha-D-GlcNAc-diphospho-di-trans,poly-cis-dolichol + a di-trans,poly-cis-dolichyl phosphate + H(+)</text>
        <dbReference type="Rhea" id="RHEA:29527"/>
        <dbReference type="Rhea" id="RHEA-COMP:19498"/>
        <dbReference type="Rhea" id="RHEA-COMP:19501"/>
        <dbReference type="Rhea" id="RHEA-COMP:19516"/>
        <dbReference type="Rhea" id="RHEA-COMP:19517"/>
        <dbReference type="ChEBI" id="CHEBI:15378"/>
        <dbReference type="ChEBI" id="CHEBI:57683"/>
        <dbReference type="ChEBI" id="CHEBI:58211"/>
        <dbReference type="ChEBI" id="CHEBI:132515"/>
        <dbReference type="ChEBI" id="CHEBI:132516"/>
        <dbReference type="EC" id="2.4.1.258"/>
    </reaction>
    <physiologicalReaction direction="left-to-right" evidence="9 10">
        <dbReference type="Rhea" id="RHEA:29528"/>
    </physiologicalReaction>
</comment>
<keyword evidence="7 10" id="KW-1133">Transmembrane helix</keyword>
<organism evidence="12 13">
    <name type="scientific">Etheostoma spectabile</name>
    <name type="common">orangethroat darter</name>
    <dbReference type="NCBI Taxonomy" id="54343"/>
    <lineage>
        <taxon>Eukaryota</taxon>
        <taxon>Metazoa</taxon>
        <taxon>Chordata</taxon>
        <taxon>Craniata</taxon>
        <taxon>Vertebrata</taxon>
        <taxon>Euteleostomi</taxon>
        <taxon>Actinopterygii</taxon>
        <taxon>Neopterygii</taxon>
        <taxon>Teleostei</taxon>
        <taxon>Neoteleostei</taxon>
        <taxon>Acanthomorphata</taxon>
        <taxon>Eupercaria</taxon>
        <taxon>Perciformes</taxon>
        <taxon>Percoidei</taxon>
        <taxon>Percidae</taxon>
        <taxon>Etheostomatinae</taxon>
        <taxon>Etheostoma</taxon>
    </lineage>
</organism>
<keyword evidence="13" id="KW-1185">Reference proteome</keyword>